<evidence type="ECO:0000256" key="11">
    <source>
        <dbReference type="ARBA" id="ARBA00057651"/>
    </source>
</evidence>
<dbReference type="GO" id="GO:0047911">
    <property type="term" value="F:galacturan 1,4-alpha-galacturonidase activity"/>
    <property type="evidence" value="ECO:0007669"/>
    <property type="project" value="UniProtKB-EC"/>
</dbReference>
<dbReference type="OrthoDB" id="187139at2759"/>
<sequence length="390" mass="41818">MNMFRTSYGDQKDFDVTEYGAIPDGKTESSQAFLDAWNASCAYNGSARFLIPQGTFYVYPVSFTGPCYNNSSPKVDIQGTLVAPLSLSHFPNDIISWIEFKLLNELIVGGGGVIDGKGAQVWPCVPECAAGRLNRKMPINLLFSTVSNTIISDLTLTDSKGVHLKVQRSANVTVHDINISSPADSPNTDGIYTSRTHCLNLTNINIATGDDCIAIGQGSTDIFVSKIVCGPGHGLSVGSLGGHDNEDDVNGLIVKNCTVLSADNGVRIKTWPGSEPGKASNITFEDIIMHNVSNPILIDQGYCPRQTHCPDQPSLIQLQGITFKGIWGTTVDEVAVRLECSEARPCQDVSLQDINLAYVGNEPKNITSSCSFVLGQALGMQSPDPCSPLL</sequence>
<evidence type="ECO:0000256" key="15">
    <source>
        <dbReference type="RuleBase" id="RU361169"/>
    </source>
</evidence>
<protein>
    <recommendedName>
        <fullName evidence="12">Exopolygalacturonase</fullName>
        <ecNumber evidence="8">3.2.1.67</ecNumber>
    </recommendedName>
    <alternativeName>
        <fullName evidence="9">Galacturan 1,4-alpha-galacturonidase</fullName>
    </alternativeName>
    <alternativeName>
        <fullName evidence="13">Pectinase</fullName>
    </alternativeName>
</protein>
<evidence type="ECO:0000256" key="9">
    <source>
        <dbReference type="ARBA" id="ARBA00043142"/>
    </source>
</evidence>
<dbReference type="InterPro" id="IPR006626">
    <property type="entry name" value="PbH1"/>
</dbReference>
<evidence type="ECO:0000256" key="14">
    <source>
        <dbReference type="PROSITE-ProRule" id="PRU10052"/>
    </source>
</evidence>
<comment type="similarity">
    <text evidence="2 15">Belongs to the glycosyl hydrolase 28 family.</text>
</comment>
<keyword evidence="17" id="KW-1185">Reference proteome</keyword>
<evidence type="ECO:0000256" key="12">
    <source>
        <dbReference type="ARBA" id="ARBA00068298"/>
    </source>
</evidence>
<proteinExistence type="inferred from homology"/>
<dbReference type="EC" id="3.2.1.67" evidence="8"/>
<comment type="function">
    <text evidence="11">May function in depolymerizing pectin during pollen development, germination, and tube growth. Acts as an exo-polygalacturonase.</text>
</comment>
<keyword evidence="6 15" id="KW-0326">Glycosidase</keyword>
<dbReference type="PANTHER" id="PTHR31375">
    <property type="match status" value="1"/>
</dbReference>
<organism evidence="16 17">
    <name type="scientific">Dioscorea zingiberensis</name>
    <dbReference type="NCBI Taxonomy" id="325984"/>
    <lineage>
        <taxon>Eukaryota</taxon>
        <taxon>Viridiplantae</taxon>
        <taxon>Streptophyta</taxon>
        <taxon>Embryophyta</taxon>
        <taxon>Tracheophyta</taxon>
        <taxon>Spermatophyta</taxon>
        <taxon>Magnoliopsida</taxon>
        <taxon>Liliopsida</taxon>
        <taxon>Dioscoreales</taxon>
        <taxon>Dioscoreaceae</taxon>
        <taxon>Dioscorea</taxon>
    </lineage>
</organism>
<evidence type="ECO:0000256" key="4">
    <source>
        <dbReference type="ARBA" id="ARBA00022525"/>
    </source>
</evidence>
<dbReference type="GO" id="GO:0071555">
    <property type="term" value="P:cell wall organization"/>
    <property type="evidence" value="ECO:0007669"/>
    <property type="project" value="UniProtKB-KW"/>
</dbReference>
<keyword evidence="5 15" id="KW-0378">Hydrolase</keyword>
<dbReference type="SMART" id="SM00710">
    <property type="entry name" value="PbH1"/>
    <property type="match status" value="4"/>
</dbReference>
<dbReference type="Gene3D" id="2.160.20.10">
    <property type="entry name" value="Single-stranded right-handed beta-helix, Pectin lyase-like"/>
    <property type="match status" value="1"/>
</dbReference>
<keyword evidence="3" id="KW-0134">Cell wall</keyword>
<evidence type="ECO:0000256" key="3">
    <source>
        <dbReference type="ARBA" id="ARBA00022512"/>
    </source>
</evidence>
<dbReference type="PROSITE" id="PS00502">
    <property type="entry name" value="POLYGALACTURONASE"/>
    <property type="match status" value="1"/>
</dbReference>
<name>A0A9D5CTX9_9LILI</name>
<evidence type="ECO:0000256" key="13">
    <source>
        <dbReference type="ARBA" id="ARBA00083621"/>
    </source>
</evidence>
<dbReference type="AlphaFoldDB" id="A0A9D5CTX9"/>
<comment type="subcellular location">
    <subcellularLocation>
        <location evidence="1">Secreted</location>
        <location evidence="1">Cell wall</location>
    </subcellularLocation>
</comment>
<evidence type="ECO:0000256" key="1">
    <source>
        <dbReference type="ARBA" id="ARBA00004191"/>
    </source>
</evidence>
<feature type="active site" evidence="14">
    <location>
        <position position="233"/>
    </location>
</feature>
<evidence type="ECO:0000256" key="6">
    <source>
        <dbReference type="ARBA" id="ARBA00023295"/>
    </source>
</evidence>
<reference evidence="16" key="1">
    <citation type="submission" date="2021-03" db="EMBL/GenBank/DDBJ databases">
        <authorList>
            <person name="Li Z."/>
            <person name="Yang C."/>
        </authorList>
    </citation>
    <scope>NUCLEOTIDE SEQUENCE</scope>
    <source>
        <strain evidence="16">Dzin_1.0</strain>
        <tissue evidence="16">Leaf</tissue>
    </source>
</reference>
<gene>
    <name evidence="16" type="ORF">J5N97_015250</name>
</gene>
<evidence type="ECO:0000256" key="2">
    <source>
        <dbReference type="ARBA" id="ARBA00008834"/>
    </source>
</evidence>
<dbReference type="InterPro" id="IPR000743">
    <property type="entry name" value="Glyco_hydro_28"/>
</dbReference>
<dbReference type="SUPFAM" id="SSF51126">
    <property type="entry name" value="Pectin lyase-like"/>
    <property type="match status" value="1"/>
</dbReference>
<dbReference type="Proteomes" id="UP001085076">
    <property type="component" value="Miscellaneous, Linkage group lg03"/>
</dbReference>
<evidence type="ECO:0000256" key="10">
    <source>
        <dbReference type="ARBA" id="ARBA00048766"/>
    </source>
</evidence>
<dbReference type="FunFam" id="2.160.20.10:FF:000004">
    <property type="entry name" value="Pectin lyase-like superfamily protein"/>
    <property type="match status" value="1"/>
</dbReference>
<dbReference type="InterPro" id="IPR011050">
    <property type="entry name" value="Pectin_lyase_fold/virulence"/>
</dbReference>
<comment type="catalytic activity">
    <reaction evidence="10">
        <text>[(1-&gt;4)-alpha-D-galacturonosyl](n) + H2O = alpha-D-galacturonate + [(1-&gt;4)-alpha-D-galacturonosyl](n-1)</text>
        <dbReference type="Rhea" id="RHEA:14117"/>
        <dbReference type="Rhea" id="RHEA-COMP:14570"/>
        <dbReference type="Rhea" id="RHEA-COMP:14572"/>
        <dbReference type="ChEBI" id="CHEBI:15377"/>
        <dbReference type="ChEBI" id="CHEBI:58658"/>
        <dbReference type="ChEBI" id="CHEBI:140523"/>
        <dbReference type="EC" id="3.2.1.67"/>
    </reaction>
</comment>
<dbReference type="GO" id="GO:0005975">
    <property type="term" value="P:carbohydrate metabolic process"/>
    <property type="evidence" value="ECO:0007669"/>
    <property type="project" value="InterPro"/>
</dbReference>
<accession>A0A9D5CTX9</accession>
<evidence type="ECO:0000256" key="8">
    <source>
        <dbReference type="ARBA" id="ARBA00038933"/>
    </source>
</evidence>
<evidence type="ECO:0000256" key="5">
    <source>
        <dbReference type="ARBA" id="ARBA00022801"/>
    </source>
</evidence>
<dbReference type="GO" id="GO:0004650">
    <property type="term" value="F:polygalacturonase activity"/>
    <property type="evidence" value="ECO:0007669"/>
    <property type="project" value="InterPro"/>
</dbReference>
<dbReference type="InterPro" id="IPR012334">
    <property type="entry name" value="Pectin_lyas_fold"/>
</dbReference>
<comment type="caution">
    <text evidence="16">The sequence shown here is derived from an EMBL/GenBank/DDBJ whole genome shotgun (WGS) entry which is preliminary data.</text>
</comment>
<evidence type="ECO:0000313" key="17">
    <source>
        <dbReference type="Proteomes" id="UP001085076"/>
    </source>
</evidence>
<reference evidence="16" key="2">
    <citation type="journal article" date="2022" name="Hortic Res">
        <title>The genome of Dioscorea zingiberensis sheds light on the biosynthesis, origin and evolution of the medicinally important diosgenin saponins.</title>
        <authorList>
            <person name="Li Y."/>
            <person name="Tan C."/>
            <person name="Li Z."/>
            <person name="Guo J."/>
            <person name="Li S."/>
            <person name="Chen X."/>
            <person name="Wang C."/>
            <person name="Dai X."/>
            <person name="Yang H."/>
            <person name="Song W."/>
            <person name="Hou L."/>
            <person name="Xu J."/>
            <person name="Tong Z."/>
            <person name="Xu A."/>
            <person name="Yuan X."/>
            <person name="Wang W."/>
            <person name="Yang Q."/>
            <person name="Chen L."/>
            <person name="Sun Z."/>
            <person name="Wang K."/>
            <person name="Pan B."/>
            <person name="Chen J."/>
            <person name="Bao Y."/>
            <person name="Liu F."/>
            <person name="Qi X."/>
            <person name="Gang D.R."/>
            <person name="Wen J."/>
            <person name="Li J."/>
        </authorList>
    </citation>
    <scope>NUCLEOTIDE SEQUENCE</scope>
    <source>
        <strain evidence="16">Dzin_1.0</strain>
    </source>
</reference>
<keyword evidence="4" id="KW-0964">Secreted</keyword>
<dbReference type="EMBL" id="JAGGNH010000003">
    <property type="protein sequence ID" value="KAJ0979776.1"/>
    <property type="molecule type" value="Genomic_DNA"/>
</dbReference>
<evidence type="ECO:0000256" key="7">
    <source>
        <dbReference type="ARBA" id="ARBA00023316"/>
    </source>
</evidence>
<dbReference type="Pfam" id="PF00295">
    <property type="entry name" value="Glyco_hydro_28"/>
    <property type="match status" value="1"/>
</dbReference>
<keyword evidence="7" id="KW-0961">Cell wall biogenesis/degradation</keyword>
<evidence type="ECO:0000313" key="16">
    <source>
        <dbReference type="EMBL" id="KAJ0979776.1"/>
    </source>
</evidence>